<dbReference type="Proteomes" id="UP000265520">
    <property type="component" value="Unassembled WGS sequence"/>
</dbReference>
<protein>
    <submittedName>
        <fullName evidence="1">Uncharacterized protein</fullName>
    </submittedName>
</protein>
<evidence type="ECO:0000313" key="2">
    <source>
        <dbReference type="Proteomes" id="UP000265520"/>
    </source>
</evidence>
<reference evidence="1 2" key="1">
    <citation type="journal article" date="2018" name="Front. Plant Sci.">
        <title>Red Clover (Trifolium pratense) and Zigzag Clover (T. medium) - A Picture of Genomic Similarities and Differences.</title>
        <authorList>
            <person name="Dluhosova J."/>
            <person name="Istvanek J."/>
            <person name="Nedelnik J."/>
            <person name="Repkova J."/>
        </authorList>
    </citation>
    <scope>NUCLEOTIDE SEQUENCE [LARGE SCALE GENOMIC DNA]</scope>
    <source>
        <strain evidence="2">cv. 10/8</strain>
        <tissue evidence="1">Leaf</tissue>
    </source>
</reference>
<sequence>MWSKPALSSFKCYLDYATFFDPSCFGMGICSETAMVALCLSAHFMVSICCNCTRRTAFALLTGIHLAM</sequence>
<accession>A0A392ULT8</accession>
<comment type="caution">
    <text evidence="1">The sequence shown here is derived from an EMBL/GenBank/DDBJ whole genome shotgun (WGS) entry which is preliminary data.</text>
</comment>
<dbReference type="AlphaFoldDB" id="A0A392ULT8"/>
<proteinExistence type="predicted"/>
<name>A0A392ULT8_9FABA</name>
<evidence type="ECO:0000313" key="1">
    <source>
        <dbReference type="EMBL" id="MCI72715.1"/>
    </source>
</evidence>
<organism evidence="1 2">
    <name type="scientific">Trifolium medium</name>
    <dbReference type="NCBI Taxonomy" id="97028"/>
    <lineage>
        <taxon>Eukaryota</taxon>
        <taxon>Viridiplantae</taxon>
        <taxon>Streptophyta</taxon>
        <taxon>Embryophyta</taxon>
        <taxon>Tracheophyta</taxon>
        <taxon>Spermatophyta</taxon>
        <taxon>Magnoliopsida</taxon>
        <taxon>eudicotyledons</taxon>
        <taxon>Gunneridae</taxon>
        <taxon>Pentapetalae</taxon>
        <taxon>rosids</taxon>
        <taxon>fabids</taxon>
        <taxon>Fabales</taxon>
        <taxon>Fabaceae</taxon>
        <taxon>Papilionoideae</taxon>
        <taxon>50 kb inversion clade</taxon>
        <taxon>NPAAA clade</taxon>
        <taxon>Hologalegina</taxon>
        <taxon>IRL clade</taxon>
        <taxon>Trifolieae</taxon>
        <taxon>Trifolium</taxon>
    </lineage>
</organism>
<keyword evidence="2" id="KW-1185">Reference proteome</keyword>
<dbReference type="EMBL" id="LXQA010823828">
    <property type="protein sequence ID" value="MCI72715.1"/>
    <property type="molecule type" value="Genomic_DNA"/>
</dbReference>